<protein>
    <submittedName>
        <fullName evidence="10">FGD5_6</fullName>
    </submittedName>
</protein>
<dbReference type="EMBL" id="HG994583">
    <property type="protein sequence ID" value="CAF2930477.1"/>
    <property type="molecule type" value="Genomic_DNA"/>
</dbReference>
<dbReference type="GO" id="GO:0008270">
    <property type="term" value="F:zinc ion binding"/>
    <property type="evidence" value="ECO:0007669"/>
    <property type="project" value="UniProtKB-KW"/>
</dbReference>
<evidence type="ECO:0000256" key="1">
    <source>
        <dbReference type="ARBA" id="ARBA00004245"/>
    </source>
</evidence>
<dbReference type="InterPro" id="IPR051092">
    <property type="entry name" value="FYVE_RhoGEF_PH"/>
</dbReference>
<feature type="region of interest" description="Disordered" evidence="9">
    <location>
        <begin position="466"/>
        <end position="497"/>
    </location>
</feature>
<dbReference type="SUPFAM" id="SSF48065">
    <property type="entry name" value="DBL homology domain (DH-domain)"/>
    <property type="match status" value="1"/>
</dbReference>
<dbReference type="InterPro" id="IPR017455">
    <property type="entry name" value="Znf_FYVE-rel"/>
</dbReference>
<feature type="compositionally biased region" description="Low complexity" evidence="9">
    <location>
        <begin position="589"/>
        <end position="601"/>
    </location>
</feature>
<dbReference type="GO" id="GO:0005737">
    <property type="term" value="C:cytoplasm"/>
    <property type="evidence" value="ECO:0007669"/>
    <property type="project" value="TreeGrafter"/>
</dbReference>
<dbReference type="InterPro" id="IPR011993">
    <property type="entry name" value="PH-like_dom_sf"/>
</dbReference>
<keyword evidence="2" id="KW-0963">Cytoplasm</keyword>
<name>A0A7R8CTY7_LEPSM</name>
<evidence type="ECO:0000256" key="8">
    <source>
        <dbReference type="PROSITE-ProRule" id="PRU00091"/>
    </source>
</evidence>
<evidence type="ECO:0000256" key="2">
    <source>
        <dbReference type="ARBA" id="ARBA00022490"/>
    </source>
</evidence>
<dbReference type="PROSITE" id="PS50178">
    <property type="entry name" value="ZF_FYVE"/>
    <property type="match status" value="1"/>
</dbReference>
<keyword evidence="7" id="KW-0206">Cytoskeleton</keyword>
<dbReference type="InterPro" id="IPR000219">
    <property type="entry name" value="DH_dom"/>
</dbReference>
<dbReference type="SUPFAM" id="SSF50729">
    <property type="entry name" value="PH domain-like"/>
    <property type="match status" value="2"/>
</dbReference>
<dbReference type="Pfam" id="PF00621">
    <property type="entry name" value="RhoGEF"/>
    <property type="match status" value="1"/>
</dbReference>
<dbReference type="Proteomes" id="UP000675881">
    <property type="component" value="Chromosome 4"/>
</dbReference>
<feature type="compositionally biased region" description="Acidic residues" evidence="9">
    <location>
        <begin position="468"/>
        <end position="480"/>
    </location>
</feature>
<dbReference type="SMART" id="SM00064">
    <property type="entry name" value="FYVE"/>
    <property type="match status" value="1"/>
</dbReference>
<accession>A0A7R8CTY7</accession>
<keyword evidence="5 8" id="KW-0863">Zinc-finger</keyword>
<feature type="compositionally biased region" description="Low complexity" evidence="9">
    <location>
        <begin position="688"/>
        <end position="704"/>
    </location>
</feature>
<dbReference type="InterPro" id="IPR035899">
    <property type="entry name" value="DBL_dom_sf"/>
</dbReference>
<organism evidence="10 11">
    <name type="scientific">Lepeophtheirus salmonis</name>
    <name type="common">Salmon louse</name>
    <name type="synonym">Caligus salmonis</name>
    <dbReference type="NCBI Taxonomy" id="72036"/>
    <lineage>
        <taxon>Eukaryota</taxon>
        <taxon>Metazoa</taxon>
        <taxon>Ecdysozoa</taxon>
        <taxon>Arthropoda</taxon>
        <taxon>Crustacea</taxon>
        <taxon>Multicrustacea</taxon>
        <taxon>Hexanauplia</taxon>
        <taxon>Copepoda</taxon>
        <taxon>Siphonostomatoida</taxon>
        <taxon>Caligidae</taxon>
        <taxon>Lepeophtheirus</taxon>
    </lineage>
</organism>
<feature type="compositionally biased region" description="Gly residues" evidence="9">
    <location>
        <begin position="659"/>
        <end position="670"/>
    </location>
</feature>
<dbReference type="InterPro" id="IPR001849">
    <property type="entry name" value="PH_domain"/>
</dbReference>
<comment type="subcellular location">
    <subcellularLocation>
        <location evidence="1">Cytoplasm</location>
        <location evidence="1">Cytoskeleton</location>
    </subcellularLocation>
</comment>
<reference evidence="10" key="1">
    <citation type="submission" date="2021-02" db="EMBL/GenBank/DDBJ databases">
        <authorList>
            <person name="Bekaert M."/>
        </authorList>
    </citation>
    <scope>NUCLEOTIDE SEQUENCE</scope>
    <source>
        <strain evidence="10">IoA-00</strain>
    </source>
</reference>
<feature type="compositionally biased region" description="Polar residues" evidence="9">
    <location>
        <begin position="569"/>
        <end position="583"/>
    </location>
</feature>
<keyword evidence="6" id="KW-0862">Zinc</keyword>
<dbReference type="Pfam" id="PF01363">
    <property type="entry name" value="FYVE"/>
    <property type="match status" value="1"/>
</dbReference>
<proteinExistence type="predicted"/>
<dbReference type="OrthoDB" id="245697at2759"/>
<feature type="region of interest" description="Disordered" evidence="9">
    <location>
        <begin position="735"/>
        <end position="764"/>
    </location>
</feature>
<dbReference type="SMART" id="SM00325">
    <property type="entry name" value="RhoGEF"/>
    <property type="match status" value="1"/>
</dbReference>
<dbReference type="SUPFAM" id="SSF57903">
    <property type="entry name" value="FYVE/PHD zinc finger"/>
    <property type="match status" value="1"/>
</dbReference>
<feature type="compositionally biased region" description="Low complexity" evidence="9">
    <location>
        <begin position="750"/>
        <end position="762"/>
    </location>
</feature>
<evidence type="ECO:0000256" key="3">
    <source>
        <dbReference type="ARBA" id="ARBA00022658"/>
    </source>
</evidence>
<evidence type="ECO:0000256" key="4">
    <source>
        <dbReference type="ARBA" id="ARBA00022723"/>
    </source>
</evidence>
<dbReference type="PANTHER" id="PTHR12673:SF267">
    <property type="entry name" value="PROTEIN CBG10230"/>
    <property type="match status" value="1"/>
</dbReference>
<evidence type="ECO:0000256" key="5">
    <source>
        <dbReference type="ARBA" id="ARBA00022771"/>
    </source>
</evidence>
<feature type="region of interest" description="Disordered" evidence="9">
    <location>
        <begin position="103"/>
        <end position="143"/>
    </location>
</feature>
<evidence type="ECO:0000256" key="7">
    <source>
        <dbReference type="ARBA" id="ARBA00023212"/>
    </source>
</evidence>
<dbReference type="PANTHER" id="PTHR12673">
    <property type="entry name" value="FACIOGENITAL DYSPLASIA PROTEIN"/>
    <property type="match status" value="1"/>
</dbReference>
<sequence length="1353" mass="152411">MNRKRPLVPHQSPKQKPEIPAKPDLKARKLHHSEVRKSLKLDERESTLTSSPSRRNPPPLPSRKKITGKLVTANGLTLKESTQEILAKKHQLLSASLILKAAASSHKPTVPPKPPRPLSTYNNFKESEEARDQQSRALARSDPSKSTLFTSFFNRLTSLRRSFNRGDKPSTSYAHQDWTSFFREKSSSLEVEGDQNTYAEIDESLHGRYLTIPKEVPIAPPRRKRPRIAAHLRRSLSFTDAYVIAQAVVEGDGSLIRELYPDFPRSEEPLYAIVDLSRKKKHRQTLVEMSPYRRLESSNIYEECNGVGEAPPIPPRPGFIRNNNPLETSSSVSTIGLVGEDPFITPIKSDNQTHTKIKSSESPSLDFYCPKEPPLVISPWNNSSTPSSNQNLIIECPSTSNTPKYNISHPFAQRTRSHYENNNHEIDQGANIGLRRSDDSFQKILDTADSSLLQAESILSSLRISHNEEEEEAMEDDETESLWRRDNEEEEDVSSDIESNIRRLEMTQAKINEALETFRQVQLSRRSDNAGSVVGPFKTTPIKGRKILRGSLSQTAPPKVEKMMRKGNSHSTLVESTTNNVSGMDNHHQNSQQQEQQQQNSTRSMKPPGLFRRHSFNLQHNNNNAPASSSSNQHSNQKESNGHNTNWYDEENHQDHDASGGGGYSDSEGGGIRRRIRGLFGSFGKGGNSSSTTGNSNSGSTSSNEDLGSKAGDPSLLSKFNSSELFSQTVGEFTRRIESLNRPPEDENQSKSSSSSSSCSSSVAHHQTYSRLKYHATLAKNDSNDTSSLGSGSQFSNRHSVISTHSLSSFEHDDDDSDEEQNKHPSSVSSSGPLEEEDEERNRTPIMTSERVFVDVLHLLDVELKDFIDSKRRNGKKLIPEGDLNKIFSNLSELHALNKDLLSDFEERIQNWETFPKIADVIVKKGPFLKLYTTYIREFSDVNMHFDECLMKYQKFAKVVKEFESLERCRNLKIKHFMLKPVQRLPQYKLLLEDYLKHLDPVNSLDFDDTTNALRIVSDAAEHANDTIRQGDKFRRMLKLQSRLGDQELIRPGRELIKEGELQKISRKGLRVSYSIPLNTLSVRVLPHYETEFSVSSPVRSCTLRASSVSERNEWIEALNHGIEEHRNRKATFFPGSSSDIDCDQLDVVGNCAPVWIPDRRVTMCQNCTVEFSVLVRRHHCRACGKVVCASCSGNKAPLRYKGFEVGRVCDECFDSLERELGHVENLKHRFKKRHLSNNLERQTGSGLISSGPGLPGSYPTHPHGRYVPGRLKVRADRVLYAYRASEDTVATDTFPVLGFTLDTLSDKNFELYEGESADLVFQLTHPGSESLIFCAENDNVSEKWITALGEAV</sequence>
<dbReference type="InterPro" id="IPR011011">
    <property type="entry name" value="Znf_FYVE_PHD"/>
</dbReference>
<dbReference type="CDD" id="cd00160">
    <property type="entry name" value="RhoGEF"/>
    <property type="match status" value="1"/>
</dbReference>
<feature type="compositionally biased region" description="Basic and acidic residues" evidence="9">
    <location>
        <begin position="735"/>
        <end position="749"/>
    </location>
</feature>
<dbReference type="PROSITE" id="PS50010">
    <property type="entry name" value="DH_2"/>
    <property type="match status" value="1"/>
</dbReference>
<dbReference type="PROSITE" id="PS50003">
    <property type="entry name" value="PH_DOMAIN"/>
    <property type="match status" value="1"/>
</dbReference>
<dbReference type="InterPro" id="IPR000306">
    <property type="entry name" value="Znf_FYVE"/>
</dbReference>
<feature type="region of interest" description="Disordered" evidence="9">
    <location>
        <begin position="523"/>
        <end position="715"/>
    </location>
</feature>
<evidence type="ECO:0000256" key="9">
    <source>
        <dbReference type="SAM" id="MobiDB-lite"/>
    </source>
</evidence>
<feature type="region of interest" description="Disordered" evidence="9">
    <location>
        <begin position="1"/>
        <end position="65"/>
    </location>
</feature>
<feature type="region of interest" description="Disordered" evidence="9">
    <location>
        <begin position="808"/>
        <end position="845"/>
    </location>
</feature>
<dbReference type="Gene3D" id="1.20.900.10">
    <property type="entry name" value="Dbl homology (DH) domain"/>
    <property type="match status" value="1"/>
</dbReference>
<dbReference type="Gene3D" id="2.30.29.30">
    <property type="entry name" value="Pleckstrin-homology domain (PH domain)/Phosphotyrosine-binding domain (PTB)"/>
    <property type="match status" value="2"/>
</dbReference>
<keyword evidence="11" id="KW-1185">Reference proteome</keyword>
<keyword evidence="4" id="KW-0479">Metal-binding</keyword>
<keyword evidence="3" id="KW-0344">Guanine-nucleotide releasing factor</keyword>
<gene>
    <name evidence="10" type="ORF">LSAA_9102</name>
</gene>
<feature type="compositionally biased region" description="Low complexity" evidence="9">
    <location>
        <begin position="620"/>
        <end position="635"/>
    </location>
</feature>
<dbReference type="InterPro" id="IPR013083">
    <property type="entry name" value="Znf_RING/FYVE/PHD"/>
</dbReference>
<dbReference type="GO" id="GO:0005085">
    <property type="term" value="F:guanyl-nucleotide exchange factor activity"/>
    <property type="evidence" value="ECO:0007669"/>
    <property type="project" value="UniProtKB-KW"/>
</dbReference>
<feature type="compositionally biased region" description="Basic and acidic residues" evidence="9">
    <location>
        <begin position="125"/>
        <end position="134"/>
    </location>
</feature>
<dbReference type="GO" id="GO:0005856">
    <property type="term" value="C:cytoskeleton"/>
    <property type="evidence" value="ECO:0007669"/>
    <property type="project" value="UniProtKB-SubCell"/>
</dbReference>
<dbReference type="Gene3D" id="3.30.40.10">
    <property type="entry name" value="Zinc/RING finger domain, C3HC4 (zinc finger)"/>
    <property type="match status" value="1"/>
</dbReference>
<feature type="compositionally biased region" description="Basic and acidic residues" evidence="9">
    <location>
        <begin position="15"/>
        <end position="46"/>
    </location>
</feature>
<evidence type="ECO:0000313" key="10">
    <source>
        <dbReference type="EMBL" id="CAF2930477.1"/>
    </source>
</evidence>
<evidence type="ECO:0000313" key="11">
    <source>
        <dbReference type="Proteomes" id="UP000675881"/>
    </source>
</evidence>
<evidence type="ECO:0000256" key="6">
    <source>
        <dbReference type="ARBA" id="ARBA00022833"/>
    </source>
</evidence>